<gene>
    <name evidence="2" type="ORF">K437DRAFT_259080</name>
</gene>
<protein>
    <submittedName>
        <fullName evidence="2">Uncharacterized protein</fullName>
    </submittedName>
</protein>
<dbReference type="AlphaFoldDB" id="A0A066VLG4"/>
<evidence type="ECO:0000313" key="2">
    <source>
        <dbReference type="EMBL" id="KDN39390.1"/>
    </source>
</evidence>
<accession>A0A066VLG4</accession>
<dbReference type="Proteomes" id="UP000027361">
    <property type="component" value="Unassembled WGS sequence"/>
</dbReference>
<dbReference type="OMA" id="QAHESEW"/>
<dbReference type="RefSeq" id="XP_013241019.1">
    <property type="nucleotide sequence ID" value="XM_013385565.1"/>
</dbReference>
<reference evidence="2 3" key="1">
    <citation type="submission" date="2014-05" db="EMBL/GenBank/DDBJ databases">
        <title>Draft genome sequence of a rare smut relative, Tilletiaria anomala UBC 951.</title>
        <authorList>
            <consortium name="DOE Joint Genome Institute"/>
            <person name="Toome M."/>
            <person name="Kuo A."/>
            <person name="Henrissat B."/>
            <person name="Lipzen A."/>
            <person name="Tritt A."/>
            <person name="Yoshinaga Y."/>
            <person name="Zane M."/>
            <person name="Barry K."/>
            <person name="Grigoriev I.V."/>
            <person name="Spatafora J.W."/>
            <person name="Aimea M.C."/>
        </authorList>
    </citation>
    <scope>NUCLEOTIDE SEQUENCE [LARGE SCALE GENOMIC DNA]</scope>
    <source>
        <strain evidence="2 3">UBC 951</strain>
    </source>
</reference>
<proteinExistence type="predicted"/>
<organism evidence="2 3">
    <name type="scientific">Tilletiaria anomala (strain ATCC 24038 / CBS 436.72 / UBC 951)</name>
    <dbReference type="NCBI Taxonomy" id="1037660"/>
    <lineage>
        <taxon>Eukaryota</taxon>
        <taxon>Fungi</taxon>
        <taxon>Dikarya</taxon>
        <taxon>Basidiomycota</taxon>
        <taxon>Ustilaginomycotina</taxon>
        <taxon>Exobasidiomycetes</taxon>
        <taxon>Georgefischeriales</taxon>
        <taxon>Tilletiariaceae</taxon>
        <taxon>Tilletiaria</taxon>
    </lineage>
</organism>
<dbReference type="GeneID" id="25265158"/>
<feature type="region of interest" description="Disordered" evidence="1">
    <location>
        <begin position="248"/>
        <end position="309"/>
    </location>
</feature>
<dbReference type="HOGENOM" id="CLU_900751_0_0_1"/>
<feature type="compositionally biased region" description="Basic and acidic residues" evidence="1">
    <location>
        <begin position="256"/>
        <end position="267"/>
    </location>
</feature>
<dbReference type="OrthoDB" id="4062651at2759"/>
<name>A0A066VLG4_TILAU</name>
<dbReference type="InParanoid" id="A0A066VLG4"/>
<sequence length="309" mass="32219">MATFVANPQLAKDTNPKDWAYHLGCLPFNDYIVFTKQDLLAFLKSHGIEVGPNYTEINKLPKYATIGSFSSDPSGAWRDPVALNDAHVTSTVKSSSTPAAAASSNQVRMPDGDVFRASRRVREPVGGGSEQVGSLFAPMDEKNDQIVLGGGGTGRQGAAPPAADVDQFASLAVLDPGRSSSPATSTMQVHDASGAAFKPTRRVREAVGGGSEQVASLFAPVDAYDESSATLAGGKGRRGMAARVGDNASSAWADGNGDRNAGRRGDAHAATQEDLDRAQREQVAAQTFRPTRRVREAGGTGGTSSIVLG</sequence>
<evidence type="ECO:0000256" key="1">
    <source>
        <dbReference type="SAM" id="MobiDB-lite"/>
    </source>
</evidence>
<comment type="caution">
    <text evidence="2">The sequence shown here is derived from an EMBL/GenBank/DDBJ whole genome shotgun (WGS) entry which is preliminary data.</text>
</comment>
<dbReference type="EMBL" id="JMSN01000105">
    <property type="protein sequence ID" value="KDN39390.1"/>
    <property type="molecule type" value="Genomic_DNA"/>
</dbReference>
<keyword evidence="3" id="KW-1185">Reference proteome</keyword>
<evidence type="ECO:0000313" key="3">
    <source>
        <dbReference type="Proteomes" id="UP000027361"/>
    </source>
</evidence>